<keyword evidence="1" id="KW-0732">Signal</keyword>
<evidence type="ECO:0000256" key="1">
    <source>
        <dbReference type="SAM" id="SignalP"/>
    </source>
</evidence>
<comment type="caution">
    <text evidence="2">The sequence shown here is derived from an EMBL/GenBank/DDBJ whole genome shotgun (WGS) entry which is preliminary data.</text>
</comment>
<reference evidence="2 3" key="1">
    <citation type="submission" date="2018-06" db="EMBL/GenBank/DDBJ databases">
        <title>Sphaerisporangium craniellae sp. nov., isolated from a marine sponge in the South China Sea.</title>
        <authorList>
            <person name="Li L."/>
        </authorList>
    </citation>
    <scope>NUCLEOTIDE SEQUENCE [LARGE SCALE GENOMIC DNA]</scope>
    <source>
        <strain evidence="2 3">LHW63015</strain>
    </source>
</reference>
<dbReference type="Proteomes" id="UP000253303">
    <property type="component" value="Unassembled WGS sequence"/>
</dbReference>
<dbReference type="OrthoDB" id="3450116at2"/>
<name>A0A366LXE1_9ACTN</name>
<dbReference type="EMBL" id="QMEY01000007">
    <property type="protein sequence ID" value="RBQ18636.1"/>
    <property type="molecule type" value="Genomic_DNA"/>
</dbReference>
<dbReference type="PROSITE" id="PS51318">
    <property type="entry name" value="TAT"/>
    <property type="match status" value="1"/>
</dbReference>
<accession>A0A366LXE1</accession>
<dbReference type="Gene3D" id="2.60.20.10">
    <property type="entry name" value="Crystallins"/>
    <property type="match status" value="1"/>
</dbReference>
<sequence length="127" mass="14295">MKKRKTLLAGAIAVACAMTTLGTAAPAQAKATAWDFCNPGMICLYQHVEGKGAMKAWGERDREVLNVGSDWNDRTSSIWNRSSMTVCFYEHRNLDGVRIILDPGRWADRLYELNDRISSWTTYMSVC</sequence>
<feature type="signal peptide" evidence="1">
    <location>
        <begin position="1"/>
        <end position="29"/>
    </location>
</feature>
<dbReference type="Pfam" id="PF03995">
    <property type="entry name" value="Inhibitor_I36"/>
    <property type="match status" value="1"/>
</dbReference>
<proteinExistence type="predicted"/>
<dbReference type="InterPro" id="IPR011024">
    <property type="entry name" value="G_crystallin-like"/>
</dbReference>
<feature type="chain" id="PRO_5016628861" description="Peptidase inhibitor family I36" evidence="1">
    <location>
        <begin position="30"/>
        <end position="127"/>
    </location>
</feature>
<dbReference type="InterPro" id="IPR006311">
    <property type="entry name" value="TAT_signal"/>
</dbReference>
<dbReference type="SUPFAM" id="SSF49695">
    <property type="entry name" value="gamma-Crystallin-like"/>
    <property type="match status" value="1"/>
</dbReference>
<gene>
    <name evidence="2" type="ORF">DP939_19310</name>
</gene>
<organism evidence="2 3">
    <name type="scientific">Spongiactinospora rosea</name>
    <dbReference type="NCBI Taxonomy" id="2248750"/>
    <lineage>
        <taxon>Bacteria</taxon>
        <taxon>Bacillati</taxon>
        <taxon>Actinomycetota</taxon>
        <taxon>Actinomycetes</taxon>
        <taxon>Streptosporangiales</taxon>
        <taxon>Streptosporangiaceae</taxon>
        <taxon>Spongiactinospora</taxon>
    </lineage>
</organism>
<dbReference type="AlphaFoldDB" id="A0A366LXE1"/>
<evidence type="ECO:0008006" key="4">
    <source>
        <dbReference type="Google" id="ProtNLM"/>
    </source>
</evidence>
<evidence type="ECO:0000313" key="2">
    <source>
        <dbReference type="EMBL" id="RBQ18636.1"/>
    </source>
</evidence>
<keyword evidence="3" id="KW-1185">Reference proteome</keyword>
<dbReference type="PROSITE" id="PS51257">
    <property type="entry name" value="PROKAR_LIPOPROTEIN"/>
    <property type="match status" value="1"/>
</dbReference>
<dbReference type="RefSeq" id="WP_113982110.1">
    <property type="nucleotide sequence ID" value="NZ_QMEY01000007.1"/>
</dbReference>
<evidence type="ECO:0000313" key="3">
    <source>
        <dbReference type="Proteomes" id="UP000253303"/>
    </source>
</evidence>
<protein>
    <recommendedName>
        <fullName evidence="4">Peptidase inhibitor family I36</fullName>
    </recommendedName>
</protein>